<sequence length="204" mass="23125">MSNGKLIVMALAWLGTAGPSIAADFSDPTWPCIQRKVEDLSLGLMWPHQISESESTQNSADIDEIVGLLALRRIELEDLKPQVAEFAARYNGDPDVLGLVFQRVFETLSKRRKRIITGIGEFSLNQIDIAEKIDLARVEMEQALSADPPDYDRVDALEEQLDWDQLIYTDRQRSITYLCETPQIIERRLFAISQMLQQLTSDQG</sequence>
<evidence type="ECO:0000256" key="1">
    <source>
        <dbReference type="SAM" id="SignalP"/>
    </source>
</evidence>
<gene>
    <name evidence="2" type="ORF">RUM8411_03554</name>
</gene>
<proteinExistence type="predicted"/>
<dbReference type="RefSeq" id="WP_085824018.1">
    <property type="nucleotide sequence ID" value="NZ_FWFP01000011.1"/>
</dbReference>
<keyword evidence="3" id="KW-1185">Reference proteome</keyword>
<accession>A0A1X7A3K6</accession>
<feature type="signal peptide" evidence="1">
    <location>
        <begin position="1"/>
        <end position="22"/>
    </location>
</feature>
<evidence type="ECO:0000313" key="3">
    <source>
        <dbReference type="Proteomes" id="UP000193778"/>
    </source>
</evidence>
<dbReference type="OrthoDB" id="6159094at2"/>
<name>A0A1X7A3K6_9RHOB</name>
<organism evidence="2 3">
    <name type="scientific">Ruegeria meonggei</name>
    <dbReference type="NCBI Taxonomy" id="1446476"/>
    <lineage>
        <taxon>Bacteria</taxon>
        <taxon>Pseudomonadati</taxon>
        <taxon>Pseudomonadota</taxon>
        <taxon>Alphaproteobacteria</taxon>
        <taxon>Rhodobacterales</taxon>
        <taxon>Roseobacteraceae</taxon>
        <taxon>Ruegeria</taxon>
    </lineage>
</organism>
<keyword evidence="1" id="KW-0732">Signal</keyword>
<feature type="chain" id="PRO_5012643150" evidence="1">
    <location>
        <begin position="23"/>
        <end position="204"/>
    </location>
</feature>
<dbReference type="AlphaFoldDB" id="A0A1X7A3K6"/>
<dbReference type="EMBL" id="FWFP01000011">
    <property type="protein sequence ID" value="SLN69554.1"/>
    <property type="molecule type" value="Genomic_DNA"/>
</dbReference>
<reference evidence="3" key="1">
    <citation type="submission" date="2017-03" db="EMBL/GenBank/DDBJ databases">
        <authorList>
            <person name="Rodrigo-Torres L."/>
            <person name="Arahal R.D."/>
            <person name="Lucena T."/>
        </authorList>
    </citation>
    <scope>NUCLEOTIDE SEQUENCE [LARGE SCALE GENOMIC DNA]</scope>
    <source>
        <strain evidence="3">CECT 8411</strain>
    </source>
</reference>
<evidence type="ECO:0000313" key="2">
    <source>
        <dbReference type="EMBL" id="SLN69554.1"/>
    </source>
</evidence>
<protein>
    <submittedName>
        <fullName evidence="2">Uncharacterized protein</fullName>
    </submittedName>
</protein>
<dbReference type="Proteomes" id="UP000193778">
    <property type="component" value="Unassembled WGS sequence"/>
</dbReference>